<dbReference type="RefSeq" id="WP_066822628.1">
    <property type="nucleotide sequence ID" value="NZ_LTBA01000004.1"/>
</dbReference>
<evidence type="ECO:0000256" key="5">
    <source>
        <dbReference type="ARBA" id="ARBA00022842"/>
    </source>
</evidence>
<feature type="binding site" evidence="6">
    <location>
        <position position="242"/>
    </location>
    <ligand>
        <name>substrate</name>
    </ligand>
</feature>
<comment type="subcellular location">
    <subcellularLocation>
        <location evidence="6">Cytoplasm</location>
    </subcellularLocation>
</comment>
<feature type="binding site" evidence="6">
    <location>
        <position position="11"/>
    </location>
    <ligand>
        <name>diphosphate</name>
        <dbReference type="ChEBI" id="CHEBI:33019"/>
    </ligand>
</feature>
<keyword evidence="2 6" id="KW-0808">Transferase</keyword>
<dbReference type="EC" id="2.7.1.90" evidence="6"/>
<comment type="catalytic activity">
    <reaction evidence="6">
        <text>beta-D-fructose 6-phosphate + diphosphate = beta-D-fructose 1,6-bisphosphate + phosphate + H(+)</text>
        <dbReference type="Rhea" id="RHEA:13613"/>
        <dbReference type="ChEBI" id="CHEBI:15378"/>
        <dbReference type="ChEBI" id="CHEBI:32966"/>
        <dbReference type="ChEBI" id="CHEBI:33019"/>
        <dbReference type="ChEBI" id="CHEBI:43474"/>
        <dbReference type="ChEBI" id="CHEBI:57634"/>
        <dbReference type="EC" id="2.7.1.90"/>
    </reaction>
</comment>
<dbReference type="SUPFAM" id="SSF53784">
    <property type="entry name" value="Phosphofructokinase"/>
    <property type="match status" value="1"/>
</dbReference>
<gene>
    <name evidence="6 8" type="primary">pfp</name>
    <name evidence="8" type="ORF">CLTEP_06850</name>
</gene>
<dbReference type="UniPathway" id="UPA00109">
    <property type="reaction ID" value="UER00182"/>
</dbReference>
<comment type="caution">
    <text evidence="8">The sequence shown here is derived from an EMBL/GenBank/DDBJ whole genome shotgun (WGS) entry which is preliminary data.</text>
</comment>
<comment type="cofactor">
    <cofactor evidence="1 6">
        <name>Mg(2+)</name>
        <dbReference type="ChEBI" id="CHEBI:18420"/>
    </cofactor>
</comment>
<dbReference type="Proteomes" id="UP000075531">
    <property type="component" value="Unassembled WGS sequence"/>
</dbReference>
<dbReference type="InterPro" id="IPR022953">
    <property type="entry name" value="ATP_PFK"/>
</dbReference>
<protein>
    <recommendedName>
        <fullName evidence="6">Pyrophosphate--fructose 6-phosphate 1-phosphotransferase</fullName>
        <ecNumber evidence="6">2.7.1.90</ecNumber>
    </recommendedName>
    <alternativeName>
        <fullName evidence="6">6-phosphofructokinase, pyrophosphate dependent</fullName>
    </alternativeName>
    <alternativeName>
        <fullName evidence="6">PPi-dependent phosphofructokinase</fullName>
        <shortName evidence="6">PPi-PFK</shortName>
    </alternativeName>
    <alternativeName>
        <fullName evidence="6">Pyrophosphate-dependent 6-phosphofructose-1-kinase</fullName>
    </alternativeName>
</protein>
<dbReference type="GO" id="GO:0046872">
    <property type="term" value="F:metal ion binding"/>
    <property type="evidence" value="ECO:0007669"/>
    <property type="project" value="UniProtKB-KW"/>
</dbReference>
<feature type="binding site" evidence="6">
    <location>
        <begin position="139"/>
        <end position="141"/>
    </location>
    <ligand>
        <name>substrate</name>
    </ligand>
</feature>
<comment type="caution">
    <text evidence="6">Lacks conserved residue(s) required for the propagation of feature annotation.</text>
</comment>
<dbReference type="InterPro" id="IPR011404">
    <property type="entry name" value="PPi-PFK"/>
</dbReference>
<feature type="domain" description="Phosphofructokinase" evidence="7">
    <location>
        <begin position="4"/>
        <end position="280"/>
    </location>
</feature>
<dbReference type="GO" id="GO:0006002">
    <property type="term" value="P:fructose 6-phosphate metabolic process"/>
    <property type="evidence" value="ECO:0007669"/>
    <property type="project" value="InterPro"/>
</dbReference>
<feature type="active site" description="Proton acceptor" evidence="6">
    <location>
        <position position="141"/>
    </location>
</feature>
<dbReference type="InterPro" id="IPR035966">
    <property type="entry name" value="PKF_sf"/>
</dbReference>
<comment type="activity regulation">
    <text evidence="6">Non-allosteric.</text>
</comment>
<evidence type="ECO:0000256" key="4">
    <source>
        <dbReference type="ARBA" id="ARBA00022777"/>
    </source>
</evidence>
<dbReference type="STRING" id="1121338.CLTEP_06850"/>
<keyword evidence="3 6" id="KW-0479">Metal-binding</keyword>
<dbReference type="GO" id="GO:0003872">
    <property type="term" value="F:6-phosphofructokinase activity"/>
    <property type="evidence" value="ECO:0007669"/>
    <property type="project" value="UniProtKB-UniRule"/>
</dbReference>
<evidence type="ECO:0000256" key="6">
    <source>
        <dbReference type="HAMAP-Rule" id="MF_01978"/>
    </source>
</evidence>
<reference evidence="8 9" key="1">
    <citation type="submission" date="2016-02" db="EMBL/GenBank/DDBJ databases">
        <title>Genome sequence of Clostridium tepidiprofundi DSM 19306.</title>
        <authorList>
            <person name="Poehlein A."/>
            <person name="Daniel R."/>
        </authorList>
    </citation>
    <scope>NUCLEOTIDE SEQUENCE [LARGE SCALE GENOMIC DNA]</scope>
    <source>
        <strain evidence="8 9">DSM 19306</strain>
    </source>
</reference>
<evidence type="ECO:0000313" key="8">
    <source>
        <dbReference type="EMBL" id="KYH35281.1"/>
    </source>
</evidence>
<dbReference type="HAMAP" id="MF_01978">
    <property type="entry name" value="Phosphofructokinase_II_B2"/>
    <property type="match status" value="1"/>
</dbReference>
<keyword evidence="9" id="KW-1185">Reference proteome</keyword>
<evidence type="ECO:0000259" key="7">
    <source>
        <dbReference type="Pfam" id="PF00365"/>
    </source>
</evidence>
<keyword evidence="4 6" id="KW-0418">Kinase</keyword>
<evidence type="ECO:0000313" key="9">
    <source>
        <dbReference type="Proteomes" id="UP000075531"/>
    </source>
</evidence>
<keyword evidence="5 6" id="KW-0460">Magnesium</keyword>
<comment type="function">
    <text evidence="6">Catalyzes the phosphorylation of D-fructose 6-phosphate, the first committing step of glycolysis. Uses inorganic phosphate (PPi) as phosphoryl donor instead of ATP like common ATP-dependent phosphofructokinases (ATP-PFKs), which renders the reaction reversible, and can thus function both in glycolysis and gluconeogenesis. Consistently, PPi-PFK can replace the enzymes of both the forward (ATP-PFK) and reverse (fructose-bisphosphatase (FBPase)) reactions.</text>
</comment>
<dbReference type="InterPro" id="IPR050929">
    <property type="entry name" value="PFKA"/>
</dbReference>
<dbReference type="Gene3D" id="3.40.50.460">
    <property type="entry name" value="Phosphofructokinase domain"/>
    <property type="match status" value="1"/>
</dbReference>
<keyword evidence="6" id="KW-0324">Glycolysis</keyword>
<dbReference type="InterPro" id="IPR000023">
    <property type="entry name" value="Phosphofructokinase_dom"/>
</dbReference>
<name>A0A151B5S0_9CLOT</name>
<dbReference type="NCBIfam" id="NF010675">
    <property type="entry name" value="PRK14072.1"/>
    <property type="match status" value="1"/>
</dbReference>
<sequence length="408" mass="45088">MRNCVIAQSGGPTSVINASAMGVVSKNKELKYYDKVYAGINGVEGILNKNLVDLSVLSYEEIENMKYTPAAGLGSCRYKLKDATENDQEYQKLFQILKEFEIETFFYIGGNDSMDTVHKLSNYVKEKGEDIKFIGIPKTIDNDLPVMDHTPGFGSAAKYIATTVLENYFDATVYAKKSAFILEAMGRDTGWLAASAALARVNNKQVADFIYLPEIIFDEEQFIKDVSKKLATQNNVFIVVSEGIKNEDGKFLSELSAETSKDIFGHVQLGGVGNYIKQILLNSGVVSKARAVELSTSQRCAMHCASQTDIDESFKVGEAALEYSIDGENGYMIGIKRVSDSPYVSETFSLHTSKVANSIKYFPREWVNKEGNNVTIDAVNYALPLISGTSKIKIENGLPKYVKLEDLL</sequence>
<dbReference type="PIRSF" id="PIRSF036483">
    <property type="entry name" value="PFK_XF0274"/>
    <property type="match status" value="1"/>
</dbReference>
<feature type="binding site" evidence="6">
    <location>
        <position position="111"/>
    </location>
    <ligand>
        <name>Mg(2+)</name>
        <dbReference type="ChEBI" id="CHEBI:18420"/>
        <note>catalytic</note>
    </ligand>
</feature>
<dbReference type="PATRIC" id="fig|1121338.3.peg.695"/>
<proteinExistence type="inferred from homology"/>
<accession>A0A151B5S0</accession>
<dbReference type="EMBL" id="LTBA01000004">
    <property type="protein sequence ID" value="KYH35281.1"/>
    <property type="molecule type" value="Genomic_DNA"/>
</dbReference>
<organism evidence="8 9">
    <name type="scientific">Clostridium tepidiprofundi DSM 19306</name>
    <dbReference type="NCBI Taxonomy" id="1121338"/>
    <lineage>
        <taxon>Bacteria</taxon>
        <taxon>Bacillati</taxon>
        <taxon>Bacillota</taxon>
        <taxon>Clostridia</taxon>
        <taxon>Eubacteriales</taxon>
        <taxon>Clostridiaceae</taxon>
        <taxon>Clostridium</taxon>
    </lineage>
</organism>
<comment type="similarity">
    <text evidence="6">Belongs to the phosphofructokinase type A (PFKA) family. PPi-dependent PFK group II subfamily. Clade 'B2' sub-subfamily.</text>
</comment>
<feature type="binding site" evidence="6">
    <location>
        <begin position="185"/>
        <end position="187"/>
    </location>
    <ligand>
        <name>substrate</name>
    </ligand>
</feature>
<dbReference type="GO" id="GO:0005737">
    <property type="term" value="C:cytoplasm"/>
    <property type="evidence" value="ECO:0007669"/>
    <property type="project" value="UniProtKB-SubCell"/>
</dbReference>
<dbReference type="Gene3D" id="3.40.50.450">
    <property type="match status" value="1"/>
</dbReference>
<comment type="subunit">
    <text evidence="6">Homodimer.</text>
</comment>
<evidence type="ECO:0000256" key="2">
    <source>
        <dbReference type="ARBA" id="ARBA00022679"/>
    </source>
</evidence>
<keyword evidence="6" id="KW-0963">Cytoplasm</keyword>
<dbReference type="PRINTS" id="PR00476">
    <property type="entry name" value="PHFRCTKINASE"/>
</dbReference>
<dbReference type="PANTHER" id="PTHR45770">
    <property type="entry name" value="ATP-DEPENDENT 6-PHOSPHOFRUCTOKINASE 1"/>
    <property type="match status" value="1"/>
</dbReference>
<feature type="site" description="Important for catalytic activity and substrate specificity; stabilizes the transition state when the phosphoryl donor is PPi; prevents ATP from binding by mimicking the alpha-phosphate group of ATP" evidence="6">
    <location>
        <position position="112"/>
    </location>
</feature>
<dbReference type="OrthoDB" id="9802503at2"/>
<feature type="site" description="Important for catalytic activity; stabilizes the transition state when the phosphoryl donor is PPi" evidence="6">
    <location>
        <position position="138"/>
    </location>
</feature>
<evidence type="ECO:0000256" key="3">
    <source>
        <dbReference type="ARBA" id="ARBA00022723"/>
    </source>
</evidence>
<dbReference type="GO" id="GO:0047334">
    <property type="term" value="F:diphosphate-fructose-6-phosphate 1-phosphotransferase activity"/>
    <property type="evidence" value="ECO:0007669"/>
    <property type="project" value="UniProtKB-EC"/>
</dbReference>
<dbReference type="Pfam" id="PF00365">
    <property type="entry name" value="PFK"/>
    <property type="match status" value="1"/>
</dbReference>
<dbReference type="AlphaFoldDB" id="A0A151B5S0"/>
<evidence type="ECO:0000256" key="1">
    <source>
        <dbReference type="ARBA" id="ARBA00001946"/>
    </source>
</evidence>
<comment type="pathway">
    <text evidence="6">Carbohydrate degradation; glycolysis; D-glyceraldehyde 3-phosphate and glycerone phosphate from D-glucose: step 3/4.</text>
</comment>